<feature type="domain" description="HYR" evidence="4">
    <location>
        <begin position="20"/>
        <end position="107"/>
    </location>
</feature>
<dbReference type="SUPFAM" id="SSF57184">
    <property type="entry name" value="Growth factor receptor domain"/>
    <property type="match status" value="1"/>
</dbReference>
<evidence type="ECO:0000259" key="4">
    <source>
        <dbReference type="PROSITE" id="PS50825"/>
    </source>
</evidence>
<dbReference type="PANTHER" id="PTHR22991">
    <property type="entry name" value="PROTEIN CBG13490"/>
    <property type="match status" value="1"/>
</dbReference>
<evidence type="ECO:0000259" key="3">
    <source>
        <dbReference type="PROSITE" id="PS50041"/>
    </source>
</evidence>
<dbReference type="InterPro" id="IPR050976">
    <property type="entry name" value="Snaclec"/>
</dbReference>
<dbReference type="InterPro" id="IPR001304">
    <property type="entry name" value="C-type_lectin-like"/>
</dbReference>
<dbReference type="InterPro" id="IPR003410">
    <property type="entry name" value="HYR_dom"/>
</dbReference>
<name>A0A9Q1CCN6_HOLLE</name>
<dbReference type="Pfam" id="PF00059">
    <property type="entry name" value="Lectin_C"/>
    <property type="match status" value="2"/>
</dbReference>
<comment type="caution">
    <text evidence="5">The sequence shown here is derived from an EMBL/GenBank/DDBJ whole genome shotgun (WGS) entry which is preliminary data.</text>
</comment>
<keyword evidence="1" id="KW-0677">Repeat</keyword>
<evidence type="ECO:0000313" key="5">
    <source>
        <dbReference type="EMBL" id="KAJ8042857.1"/>
    </source>
</evidence>
<sequence length="445" mass="50867">MEQDVAHPRLKRGEVDPNNTDFEGPIISGCPKNIHVVIEKCDETTEAEVTWTEPTAVDLVSEATLFEHNFSPGDSFPINEEGHLVFYDFIDAAGNIESCEFRVIVTRGRGKKCRPDCIVGEDRRIPSRKSFVTSDCSQRCTCNAGTLVCEPYGCGEKQMCRRKRRKPRNCYCKRGYLKDKSGECYKKCPDGFAAFETSCYKFHPEEKNFRQAKKICKKQKSYLVTISSQEENDFVYRFIEPSKGVWLGAKSHSDWAFSVRTDSLKYTFVKELTSDNHRIEFFLLADDEARLLLSSKPTNKGNMYELIFTPSDVSLRLCKKCKYVATSPLPFNMTSSGASIFITFGGGYISVGQSGKAPFFTWVHRARLTFQIAYVGIASQNPAMWHFFDRYTWVRREPWVYENWSSKEPNSYNERRGCSVMKGDCGGSWSDTCCSFKKSFVCEKK</sequence>
<dbReference type="Proteomes" id="UP001152320">
    <property type="component" value="Chromosome 4"/>
</dbReference>
<dbReference type="PROSITE" id="PS50825">
    <property type="entry name" value="HYR"/>
    <property type="match status" value="1"/>
</dbReference>
<dbReference type="Pfam" id="PF02494">
    <property type="entry name" value="HYR"/>
    <property type="match status" value="1"/>
</dbReference>
<keyword evidence="2" id="KW-1015">Disulfide bond</keyword>
<dbReference type="OrthoDB" id="10255512at2759"/>
<evidence type="ECO:0000313" key="6">
    <source>
        <dbReference type="Proteomes" id="UP001152320"/>
    </source>
</evidence>
<proteinExistence type="predicted"/>
<dbReference type="SUPFAM" id="SSF56436">
    <property type="entry name" value="C-type lectin-like"/>
    <property type="match status" value="1"/>
</dbReference>
<dbReference type="InterPro" id="IPR016187">
    <property type="entry name" value="CTDL_fold"/>
</dbReference>
<keyword evidence="6" id="KW-1185">Reference proteome</keyword>
<dbReference type="Gene3D" id="3.10.100.10">
    <property type="entry name" value="Mannose-Binding Protein A, subunit A"/>
    <property type="match status" value="2"/>
</dbReference>
<gene>
    <name evidence="5" type="ORF">HOLleu_09727</name>
</gene>
<dbReference type="PANTHER" id="PTHR22991:SF40">
    <property type="entry name" value="PROTEIN CBG13490"/>
    <property type="match status" value="1"/>
</dbReference>
<dbReference type="SMART" id="SM00034">
    <property type="entry name" value="CLECT"/>
    <property type="match status" value="1"/>
</dbReference>
<dbReference type="InterPro" id="IPR025615">
    <property type="entry name" value="TILa_dom"/>
</dbReference>
<dbReference type="PROSITE" id="PS50041">
    <property type="entry name" value="C_TYPE_LECTIN_2"/>
    <property type="match status" value="2"/>
</dbReference>
<evidence type="ECO:0000256" key="2">
    <source>
        <dbReference type="ARBA" id="ARBA00023157"/>
    </source>
</evidence>
<organism evidence="5 6">
    <name type="scientific">Holothuria leucospilota</name>
    <name type="common">Black long sea cucumber</name>
    <name type="synonym">Mertensiothuria leucospilota</name>
    <dbReference type="NCBI Taxonomy" id="206669"/>
    <lineage>
        <taxon>Eukaryota</taxon>
        <taxon>Metazoa</taxon>
        <taxon>Echinodermata</taxon>
        <taxon>Eleutherozoa</taxon>
        <taxon>Echinozoa</taxon>
        <taxon>Holothuroidea</taxon>
        <taxon>Aspidochirotacea</taxon>
        <taxon>Aspidochirotida</taxon>
        <taxon>Holothuriidae</taxon>
        <taxon>Holothuria</taxon>
    </lineage>
</organism>
<dbReference type="EMBL" id="JAIZAY010000004">
    <property type="protein sequence ID" value="KAJ8042857.1"/>
    <property type="molecule type" value="Genomic_DNA"/>
</dbReference>
<feature type="domain" description="C-type lectin" evidence="3">
    <location>
        <begin position="345"/>
        <end position="443"/>
    </location>
</feature>
<evidence type="ECO:0000256" key="1">
    <source>
        <dbReference type="ARBA" id="ARBA00022737"/>
    </source>
</evidence>
<dbReference type="InterPro" id="IPR009030">
    <property type="entry name" value="Growth_fac_rcpt_cys_sf"/>
</dbReference>
<dbReference type="InterPro" id="IPR016186">
    <property type="entry name" value="C-type_lectin-like/link_sf"/>
</dbReference>
<dbReference type="CDD" id="cd00037">
    <property type="entry name" value="CLECT"/>
    <property type="match status" value="1"/>
</dbReference>
<protein>
    <submittedName>
        <fullName evidence="5">Perlucin-like protein</fullName>
    </submittedName>
</protein>
<reference evidence="5" key="1">
    <citation type="submission" date="2021-10" db="EMBL/GenBank/DDBJ databases">
        <title>Tropical sea cucumber genome reveals ecological adaptation and Cuvierian tubules defense mechanism.</title>
        <authorList>
            <person name="Chen T."/>
        </authorList>
    </citation>
    <scope>NUCLEOTIDE SEQUENCE</scope>
    <source>
        <strain evidence="5">Nanhai2018</strain>
        <tissue evidence="5">Muscle</tissue>
    </source>
</reference>
<dbReference type="AlphaFoldDB" id="A0A9Q1CCN6"/>
<feature type="domain" description="C-type lectin" evidence="3">
    <location>
        <begin position="195"/>
        <end position="267"/>
    </location>
</feature>
<dbReference type="Pfam" id="PF12714">
    <property type="entry name" value="TILa"/>
    <property type="match status" value="1"/>
</dbReference>
<accession>A0A9Q1CCN6</accession>